<keyword evidence="1" id="KW-0450">Lipoyl</keyword>
<proteinExistence type="predicted"/>
<protein>
    <submittedName>
        <fullName evidence="3">Biotin/lipoyl-binding protein</fullName>
    </submittedName>
</protein>
<dbReference type="PANTHER" id="PTHR23151:SF90">
    <property type="entry name" value="DIHYDROLIPOYLLYSINE-RESIDUE ACETYLTRANSFERASE COMPONENT OF PYRUVATE DEHYDROGENASE COMPLEX, MITOCHONDRIAL-RELATED"/>
    <property type="match status" value="1"/>
</dbReference>
<name>A0A7J3SL82_9CREN</name>
<dbReference type="InterPro" id="IPR045257">
    <property type="entry name" value="E2/Pdx1"/>
</dbReference>
<dbReference type="GO" id="GO:0045254">
    <property type="term" value="C:pyruvate dehydrogenase complex"/>
    <property type="evidence" value="ECO:0007669"/>
    <property type="project" value="InterPro"/>
</dbReference>
<evidence type="ECO:0000256" key="1">
    <source>
        <dbReference type="ARBA" id="ARBA00022823"/>
    </source>
</evidence>
<dbReference type="PROSITE" id="PS50968">
    <property type="entry name" value="BIOTINYL_LIPOYL"/>
    <property type="match status" value="1"/>
</dbReference>
<feature type="domain" description="Lipoyl-binding" evidence="2">
    <location>
        <begin position="2"/>
        <end position="77"/>
    </location>
</feature>
<dbReference type="Pfam" id="PF00364">
    <property type="entry name" value="Biotin_lipoyl"/>
    <property type="match status" value="1"/>
</dbReference>
<dbReference type="GO" id="GO:0006086">
    <property type="term" value="P:pyruvate decarboxylation to acetyl-CoA"/>
    <property type="evidence" value="ECO:0007669"/>
    <property type="project" value="InterPro"/>
</dbReference>
<dbReference type="InterPro" id="IPR000089">
    <property type="entry name" value="Biotin_lipoyl"/>
</dbReference>
<organism evidence="3">
    <name type="scientific">Fervidicoccus fontis</name>
    <dbReference type="NCBI Taxonomy" id="683846"/>
    <lineage>
        <taxon>Archaea</taxon>
        <taxon>Thermoproteota</taxon>
        <taxon>Thermoprotei</taxon>
        <taxon>Fervidicoccales</taxon>
        <taxon>Fervidicoccaceae</taxon>
        <taxon>Fervidicoccus</taxon>
    </lineage>
</organism>
<dbReference type="CDD" id="cd06849">
    <property type="entry name" value="lipoyl_domain"/>
    <property type="match status" value="1"/>
</dbReference>
<sequence>MEIEIIMPKLGLTMSKGTILEWKKKEGDEVRKDEVVGVVESEKVTNDLHAPQDGIVKKILYQEGDEVSVGEPIAIIETVEKR</sequence>
<evidence type="ECO:0000259" key="2">
    <source>
        <dbReference type="PROSITE" id="PS50968"/>
    </source>
</evidence>
<dbReference type="AlphaFoldDB" id="A0A7J3SL82"/>
<dbReference type="PROSITE" id="PS00189">
    <property type="entry name" value="LIPOYL"/>
    <property type="match status" value="1"/>
</dbReference>
<comment type="caution">
    <text evidence="3">The sequence shown here is derived from an EMBL/GenBank/DDBJ whole genome shotgun (WGS) entry which is preliminary data.</text>
</comment>
<dbReference type="EMBL" id="DTLS01000076">
    <property type="protein sequence ID" value="HGZ60103.1"/>
    <property type="molecule type" value="Genomic_DNA"/>
</dbReference>
<evidence type="ECO:0000313" key="3">
    <source>
        <dbReference type="EMBL" id="HGZ60103.1"/>
    </source>
</evidence>
<dbReference type="SUPFAM" id="SSF51230">
    <property type="entry name" value="Single hybrid motif"/>
    <property type="match status" value="1"/>
</dbReference>
<accession>A0A7J3SL82</accession>
<dbReference type="PANTHER" id="PTHR23151">
    <property type="entry name" value="DIHYDROLIPOAMIDE ACETYL/SUCCINYL-TRANSFERASE-RELATED"/>
    <property type="match status" value="1"/>
</dbReference>
<dbReference type="InterPro" id="IPR003016">
    <property type="entry name" value="2-oxoA_DH_lipoyl-BS"/>
</dbReference>
<dbReference type="InterPro" id="IPR011053">
    <property type="entry name" value="Single_hybrid_motif"/>
</dbReference>
<dbReference type="Gene3D" id="2.40.50.100">
    <property type="match status" value="1"/>
</dbReference>
<gene>
    <name evidence="3" type="ORF">ENW83_02705</name>
</gene>
<reference evidence="3" key="1">
    <citation type="journal article" date="2020" name="mSystems">
        <title>Genome- and Community-Level Interaction Insights into Carbon Utilization and Element Cycling Functions of Hydrothermarchaeota in Hydrothermal Sediment.</title>
        <authorList>
            <person name="Zhou Z."/>
            <person name="Liu Y."/>
            <person name="Xu W."/>
            <person name="Pan J."/>
            <person name="Luo Z.H."/>
            <person name="Li M."/>
        </authorList>
    </citation>
    <scope>NUCLEOTIDE SEQUENCE [LARGE SCALE GENOMIC DNA]</scope>
    <source>
        <strain evidence="3">SpSt-885</strain>
    </source>
</reference>